<keyword evidence="2" id="KW-0812">Transmembrane</keyword>
<gene>
    <name evidence="3" type="ORF">CLV72_101881</name>
</gene>
<feature type="transmembrane region" description="Helical" evidence="2">
    <location>
        <begin position="148"/>
        <end position="172"/>
    </location>
</feature>
<dbReference type="EMBL" id="PVZC01000001">
    <property type="protein sequence ID" value="PRY02279.1"/>
    <property type="molecule type" value="Genomic_DNA"/>
</dbReference>
<name>A0A2T0QED1_9ACTN</name>
<dbReference type="NCBIfam" id="NF041646">
    <property type="entry name" value="VC0807_fam"/>
    <property type="match status" value="1"/>
</dbReference>
<accession>A0A2T0QED1</accession>
<reference evidence="3 4" key="1">
    <citation type="submission" date="2018-03" db="EMBL/GenBank/DDBJ databases">
        <title>Genomic Encyclopedia of Archaeal and Bacterial Type Strains, Phase II (KMG-II): from individual species to whole genera.</title>
        <authorList>
            <person name="Goeker M."/>
        </authorList>
    </citation>
    <scope>NUCLEOTIDE SEQUENCE [LARGE SCALE GENOMIC DNA]</scope>
    <source>
        <strain evidence="3 4">DSM 45601</strain>
    </source>
</reference>
<organism evidence="3 4">
    <name type="scientific">Allonocardiopsis opalescens</name>
    <dbReference type="NCBI Taxonomy" id="1144618"/>
    <lineage>
        <taxon>Bacteria</taxon>
        <taxon>Bacillati</taxon>
        <taxon>Actinomycetota</taxon>
        <taxon>Actinomycetes</taxon>
        <taxon>Streptosporangiales</taxon>
        <taxon>Allonocardiopsis</taxon>
    </lineage>
</organism>
<dbReference type="AlphaFoldDB" id="A0A2T0QED1"/>
<evidence type="ECO:0000256" key="2">
    <source>
        <dbReference type="SAM" id="Phobius"/>
    </source>
</evidence>
<evidence type="ECO:0000256" key="1">
    <source>
        <dbReference type="SAM" id="MobiDB-lite"/>
    </source>
</evidence>
<feature type="transmembrane region" description="Helical" evidence="2">
    <location>
        <begin position="178"/>
        <end position="197"/>
    </location>
</feature>
<proteinExistence type="predicted"/>
<protein>
    <recommendedName>
        <fullName evidence="5">Intracellular septation protein A</fullName>
    </recommendedName>
</protein>
<evidence type="ECO:0000313" key="3">
    <source>
        <dbReference type="EMBL" id="PRY02279.1"/>
    </source>
</evidence>
<feature type="transmembrane region" description="Helical" evidence="2">
    <location>
        <begin position="69"/>
        <end position="86"/>
    </location>
</feature>
<comment type="caution">
    <text evidence="3">The sequence shown here is derived from an EMBL/GenBank/DDBJ whole genome shotgun (WGS) entry which is preliminary data.</text>
</comment>
<sequence>MTAPSPPRPSGRPGPLGRTLALELVLPLAVFYGMRALGADQFLALLLAAALPAAHAVHGIAVHRRVSGVTLFVLGTMVLTVAMSLITGSPRALLIRDAWASAAMGLWTLATLAVGRPLLYSGTLAFLSGERAATWRRNWERFPEFRHAMRVSTGVWGGIFLCHTAVQIAMAASLPIDLVPALEPVLLAVTVLALFSFQKLYGDRYLRRHGLRMHGVELSRRRPDGQTPAPVPPPAPHPTGEGRP</sequence>
<feature type="region of interest" description="Disordered" evidence="1">
    <location>
        <begin position="217"/>
        <end position="244"/>
    </location>
</feature>
<evidence type="ECO:0000313" key="4">
    <source>
        <dbReference type="Proteomes" id="UP000237846"/>
    </source>
</evidence>
<keyword evidence="2" id="KW-0472">Membrane</keyword>
<keyword evidence="4" id="KW-1185">Reference proteome</keyword>
<evidence type="ECO:0008006" key="5">
    <source>
        <dbReference type="Google" id="ProtNLM"/>
    </source>
</evidence>
<keyword evidence="2" id="KW-1133">Transmembrane helix</keyword>
<feature type="transmembrane region" description="Helical" evidence="2">
    <location>
        <begin position="106"/>
        <end position="127"/>
    </location>
</feature>
<feature type="transmembrane region" description="Helical" evidence="2">
    <location>
        <begin position="43"/>
        <end position="62"/>
    </location>
</feature>
<dbReference type="RefSeq" id="WP_211302684.1">
    <property type="nucleotide sequence ID" value="NZ_PVZC01000001.1"/>
</dbReference>
<dbReference type="Proteomes" id="UP000237846">
    <property type="component" value="Unassembled WGS sequence"/>
</dbReference>